<dbReference type="RefSeq" id="XP_030940474.1">
    <property type="nucleotide sequence ID" value="XM_031084614.1"/>
</dbReference>
<feature type="domain" description="Remorin C-terminal" evidence="4">
    <location>
        <begin position="185"/>
        <end position="289"/>
    </location>
</feature>
<proteinExistence type="inferred from homology"/>
<reference evidence="5 6" key="1">
    <citation type="journal article" date="2016" name="G3 (Bethesda)">
        <title>First Draft Assembly and Annotation of the Genome of a California Endemic Oak Quercus lobata Nee (Fagaceae).</title>
        <authorList>
            <person name="Sork V.L."/>
            <person name="Fitz-Gibbon S.T."/>
            <person name="Puiu D."/>
            <person name="Crepeau M."/>
            <person name="Gugger P.F."/>
            <person name="Sherman R."/>
            <person name="Stevens K."/>
            <person name="Langley C.H."/>
            <person name="Pellegrini M."/>
            <person name="Salzberg S.L."/>
        </authorList>
    </citation>
    <scope>NUCLEOTIDE SEQUENCE [LARGE SCALE GENOMIC DNA]</scope>
    <source>
        <strain evidence="5 6">cv. SW786</strain>
    </source>
</reference>
<feature type="region of interest" description="Disordered" evidence="3">
    <location>
        <begin position="141"/>
        <end position="190"/>
    </location>
</feature>
<dbReference type="InterPro" id="IPR005516">
    <property type="entry name" value="Remorin_C"/>
</dbReference>
<dbReference type="PANTHER" id="PTHR31471:SF5">
    <property type="entry name" value="GB|AAD39278.1"/>
    <property type="match status" value="1"/>
</dbReference>
<dbReference type="PANTHER" id="PTHR31471">
    <property type="entry name" value="OS02G0116800 PROTEIN"/>
    <property type="match status" value="1"/>
</dbReference>
<dbReference type="InParanoid" id="A0A7N2MQF1"/>
<name>A0A7N2MQF1_QUELO</name>
<feature type="compositionally biased region" description="Basic and acidic residues" evidence="3">
    <location>
        <begin position="1"/>
        <end position="23"/>
    </location>
</feature>
<dbReference type="AlphaFoldDB" id="A0A7N2MQF1"/>
<reference evidence="5" key="2">
    <citation type="submission" date="2021-01" db="UniProtKB">
        <authorList>
            <consortium name="EnsemblPlants"/>
        </authorList>
    </citation>
    <scope>IDENTIFICATION</scope>
</reference>
<dbReference type="EnsemblPlants" id="QL10p018596:mrna">
    <property type="protein sequence ID" value="QL10p018596:mrna"/>
    <property type="gene ID" value="QL10p018596"/>
</dbReference>
<dbReference type="Gramene" id="QL10p018596:mrna">
    <property type="protein sequence ID" value="QL10p018596:mrna"/>
    <property type="gene ID" value="QL10p018596"/>
</dbReference>
<dbReference type="OMA" id="ETKADSW"/>
<organism evidence="5 6">
    <name type="scientific">Quercus lobata</name>
    <name type="common">Valley oak</name>
    <dbReference type="NCBI Taxonomy" id="97700"/>
    <lineage>
        <taxon>Eukaryota</taxon>
        <taxon>Viridiplantae</taxon>
        <taxon>Streptophyta</taxon>
        <taxon>Embryophyta</taxon>
        <taxon>Tracheophyta</taxon>
        <taxon>Spermatophyta</taxon>
        <taxon>Magnoliopsida</taxon>
        <taxon>eudicotyledons</taxon>
        <taxon>Gunneridae</taxon>
        <taxon>Pentapetalae</taxon>
        <taxon>rosids</taxon>
        <taxon>fabids</taxon>
        <taxon>Fagales</taxon>
        <taxon>Fagaceae</taxon>
        <taxon>Quercus</taxon>
    </lineage>
</organism>
<protein>
    <recommendedName>
        <fullName evidence="4">Remorin C-terminal domain-containing protein</fullName>
    </recommendedName>
</protein>
<accession>A0A7N2MQF1</accession>
<evidence type="ECO:0000256" key="2">
    <source>
        <dbReference type="SAM" id="Coils"/>
    </source>
</evidence>
<feature type="compositionally biased region" description="Basic and acidic residues" evidence="3">
    <location>
        <begin position="95"/>
        <end position="114"/>
    </location>
</feature>
<feature type="region of interest" description="Disordered" evidence="3">
    <location>
        <begin position="1"/>
        <end position="65"/>
    </location>
</feature>
<evidence type="ECO:0000256" key="3">
    <source>
        <dbReference type="SAM" id="MobiDB-lite"/>
    </source>
</evidence>
<dbReference type="Pfam" id="PF03763">
    <property type="entry name" value="Remorin_C"/>
    <property type="match status" value="1"/>
</dbReference>
<comment type="similarity">
    <text evidence="1">Belongs to the remorin family.</text>
</comment>
<feature type="coiled-coil region" evidence="2">
    <location>
        <begin position="248"/>
        <end position="279"/>
    </location>
</feature>
<feature type="compositionally biased region" description="Basic and acidic residues" evidence="3">
    <location>
        <begin position="169"/>
        <end position="190"/>
    </location>
</feature>
<keyword evidence="6" id="KW-1185">Reference proteome</keyword>
<sequence length="296" mass="33881">MDLLVKEQRRVKFSGQRKEKQEEFSGTGVRTPLHLSQQSDSFNEDDAEQGLYRRRLSGQVSEDNDSGDIEFAAAVAAAAFAVHSLEEAELEIQKKRREDLETSRNKIKSRKDDSSSAGRAIRIFSNTEMKSAGTVSLNKSIGQEREAQERAFPTPIPSHTSSMRPTPSADRDQNQMRDSSGRNDVETKADAWEKAEMTKIKKRYENLNSKILAWEDEKKTQAKLNMEKIKGELEQRSALNLRHYQEKVARIDQIAGEARQQLEEKRRNQVSKVKEKANKLRSTDKVPVKCCCFYFH</sequence>
<evidence type="ECO:0000313" key="6">
    <source>
        <dbReference type="Proteomes" id="UP000594261"/>
    </source>
</evidence>
<evidence type="ECO:0000256" key="1">
    <source>
        <dbReference type="ARBA" id="ARBA00005711"/>
    </source>
</evidence>
<dbReference type="EMBL" id="LRBV02000010">
    <property type="status" value="NOT_ANNOTATED_CDS"/>
    <property type="molecule type" value="Genomic_DNA"/>
</dbReference>
<evidence type="ECO:0000313" key="5">
    <source>
        <dbReference type="EnsemblPlants" id="QL10p018596:mrna"/>
    </source>
</evidence>
<gene>
    <name evidence="5" type="primary">LOC115965402</name>
</gene>
<dbReference type="GeneID" id="115965402"/>
<keyword evidence="2" id="KW-0175">Coiled coil</keyword>
<evidence type="ECO:0000259" key="4">
    <source>
        <dbReference type="Pfam" id="PF03763"/>
    </source>
</evidence>
<dbReference type="Proteomes" id="UP000594261">
    <property type="component" value="Chromosome 10"/>
</dbReference>
<feature type="region of interest" description="Disordered" evidence="3">
    <location>
        <begin position="95"/>
        <end position="120"/>
    </location>
</feature>